<sequence>MRKALENYRALPWWLDVETLDEVTVIPNRAPAPAEIVPQMNRPEAPKIVVAHERPGILHVFIEEDPQPSNRQRRVAPYHKNAHHIEHGLNETFHQPKSEKVLVESDKLHENKVQAQGLDVAAPQPLAAPPNNNDGYFVDMTGAVATAMQIINKLDALEERIERPRSPLRSNEAFFPSNE</sequence>
<reference evidence="2" key="1">
    <citation type="journal article" date="2010" name="BMC Genomics">
        <title>An insight into the sialome of Glossina morsitans morsitans.</title>
        <authorList>
            <person name="Alves-Silva J."/>
            <person name="Ribeiro J.M."/>
            <person name="Van Den Abbeele J."/>
            <person name="Attardo G."/>
            <person name="Hao Z."/>
            <person name="Haines L.R."/>
            <person name="Soares M.B."/>
            <person name="Berriman M."/>
            <person name="Aksoy S."/>
            <person name="Lehane M.J."/>
        </authorList>
    </citation>
    <scope>NUCLEOTIDE SEQUENCE</scope>
    <source>
        <tissue evidence="2">Salivary gland</tissue>
    </source>
</reference>
<accession>D3TKJ7</accession>
<proteinExistence type="evidence at transcript level"/>
<evidence type="ECO:0000313" key="2">
    <source>
        <dbReference type="EMBL" id="ADD18836.1"/>
    </source>
</evidence>
<dbReference type="EMBL" id="EZ421929">
    <property type="protein sequence ID" value="ADD18225.1"/>
    <property type="molecule type" value="mRNA"/>
</dbReference>
<organism evidence="1">
    <name type="scientific">Glossina morsitans morsitans</name>
    <name type="common">Savannah tsetse fly</name>
    <dbReference type="NCBI Taxonomy" id="37546"/>
    <lineage>
        <taxon>Eukaryota</taxon>
        <taxon>Metazoa</taxon>
        <taxon>Ecdysozoa</taxon>
        <taxon>Arthropoda</taxon>
        <taxon>Hexapoda</taxon>
        <taxon>Insecta</taxon>
        <taxon>Pterygota</taxon>
        <taxon>Neoptera</taxon>
        <taxon>Endopterygota</taxon>
        <taxon>Diptera</taxon>
        <taxon>Brachycera</taxon>
        <taxon>Muscomorpha</taxon>
        <taxon>Hippoboscoidea</taxon>
        <taxon>Glossinidae</taxon>
        <taxon>Glossina</taxon>
    </lineage>
</organism>
<evidence type="ECO:0000313" key="1">
    <source>
        <dbReference type="EMBL" id="ADD18225.1"/>
    </source>
</evidence>
<name>D3TKJ7_GLOMM</name>
<reference evidence="2" key="3">
    <citation type="submission" date="2010-01" db="EMBL/GenBank/DDBJ databases">
        <authorList>
            <consortium name="International Glossina Genome Initiative"/>
            <person name="da Silva J."/>
            <person name="Ribeiro J.M.C."/>
            <person name="Abbeele J.V."/>
            <person name="Attardo G."/>
            <person name="Hao Z."/>
            <person name="Haines L.R."/>
            <person name="Soares M.B."/>
            <person name="Berriman M."/>
            <person name="Aksoy S."/>
            <person name="Lehane M.J."/>
        </authorList>
    </citation>
    <scope>NUCLEOTIDE SEQUENCE</scope>
    <source>
        <tissue evidence="2">Salivary gland</tissue>
    </source>
</reference>
<reference evidence="1" key="2">
    <citation type="submission" date="2010-01" db="EMBL/GenBank/DDBJ databases">
        <title>Transcriptome analysis of reproductive tissue and intrauterine developmental stages of the tsetse fly (Glossina morsitans morsitans).</title>
        <authorList>
            <person name="Attardo G.M."/>
            <person name="Ribeiro J.M.C."/>
            <person name="Wu Y."/>
            <person name="Berriman M."/>
            <person name="Aksoy S."/>
        </authorList>
    </citation>
    <scope>NUCLEOTIDE SEQUENCE</scope>
    <source>
        <tissue evidence="1">Reproductive tissue</tissue>
    </source>
</reference>
<dbReference type="AlphaFoldDB" id="D3TKJ7"/>
<dbReference type="EMBL" id="EZ422560">
    <property type="protein sequence ID" value="ADD18836.1"/>
    <property type="molecule type" value="mRNA"/>
</dbReference>
<protein>
    <submittedName>
        <fullName evidence="1">Uncharacterized protein</fullName>
    </submittedName>
</protein>